<dbReference type="Proteomes" id="UP001139486">
    <property type="component" value="Unassembled WGS sequence"/>
</dbReference>
<dbReference type="AlphaFoldDB" id="A0A9X2HYR7"/>
<dbReference type="PANTHER" id="PTHR35006">
    <property type="entry name" value="GLYOXALASE FAMILY PROTEIN (AFU_ORTHOLOGUE AFUA_5G14830)"/>
    <property type="match status" value="1"/>
</dbReference>
<feature type="domain" description="VOC" evidence="1">
    <location>
        <begin position="1"/>
        <end position="126"/>
    </location>
</feature>
<proteinExistence type="predicted"/>
<protein>
    <submittedName>
        <fullName evidence="2">VOC family protein</fullName>
    </submittedName>
</protein>
<dbReference type="Gene3D" id="3.10.180.10">
    <property type="entry name" value="2,3-Dihydroxybiphenyl 1,2-Dioxygenase, domain 1"/>
    <property type="match status" value="1"/>
</dbReference>
<dbReference type="Pfam" id="PF00903">
    <property type="entry name" value="Glyoxalase"/>
    <property type="match status" value="1"/>
</dbReference>
<sequence length="127" mass="13206">MNHYVTLGANDSDAANAFYDRVLATIGWASHASFPGWRGYSAGGTGEGLTVWVCSPFDGMAASAGNGSMVGFAASSREQVDAFHDAALQGGGRSEGAPGPRPHYGPDWYSAYVRDPSGNKLAVVHNP</sequence>
<dbReference type="RefSeq" id="WP_254289291.1">
    <property type="nucleotide sequence ID" value="NZ_JAMLDY010000011.1"/>
</dbReference>
<evidence type="ECO:0000259" key="1">
    <source>
        <dbReference type="PROSITE" id="PS51819"/>
    </source>
</evidence>
<name>A0A9X2HYR7_9SPHN</name>
<dbReference type="InterPro" id="IPR037523">
    <property type="entry name" value="VOC_core"/>
</dbReference>
<dbReference type="InterPro" id="IPR029068">
    <property type="entry name" value="Glyas_Bleomycin-R_OHBP_Dase"/>
</dbReference>
<evidence type="ECO:0000313" key="3">
    <source>
        <dbReference type="Proteomes" id="UP001139486"/>
    </source>
</evidence>
<organism evidence="2 3">
    <name type="scientific">Sphingomonas liriopis</name>
    <dbReference type="NCBI Taxonomy" id="2949094"/>
    <lineage>
        <taxon>Bacteria</taxon>
        <taxon>Pseudomonadati</taxon>
        <taxon>Pseudomonadota</taxon>
        <taxon>Alphaproteobacteria</taxon>
        <taxon>Sphingomonadales</taxon>
        <taxon>Sphingomonadaceae</taxon>
        <taxon>Sphingomonas</taxon>
    </lineage>
</organism>
<dbReference type="PANTHER" id="PTHR35006:SF1">
    <property type="entry name" value="BLL2941 PROTEIN"/>
    <property type="match status" value="1"/>
</dbReference>
<dbReference type="CDD" id="cd07262">
    <property type="entry name" value="VOC_like"/>
    <property type="match status" value="1"/>
</dbReference>
<evidence type="ECO:0000313" key="2">
    <source>
        <dbReference type="EMBL" id="MCP3735275.1"/>
    </source>
</evidence>
<comment type="caution">
    <text evidence="2">The sequence shown here is derived from an EMBL/GenBank/DDBJ whole genome shotgun (WGS) entry which is preliminary data.</text>
</comment>
<gene>
    <name evidence="2" type="ORF">M9979_10375</name>
</gene>
<keyword evidence="3" id="KW-1185">Reference proteome</keyword>
<reference evidence="2" key="1">
    <citation type="submission" date="2022-05" db="EMBL/GenBank/DDBJ databases">
        <title>Sphingomonas sp. strain RP10 Genome sequencing and assembly.</title>
        <authorList>
            <person name="Kim I."/>
        </authorList>
    </citation>
    <scope>NUCLEOTIDE SEQUENCE</scope>
    <source>
        <strain evidence="2">RP10</strain>
    </source>
</reference>
<dbReference type="InterPro" id="IPR004360">
    <property type="entry name" value="Glyas_Fos-R_dOase_dom"/>
</dbReference>
<accession>A0A9X2HYR7</accession>
<dbReference type="PROSITE" id="PS51819">
    <property type="entry name" value="VOC"/>
    <property type="match status" value="1"/>
</dbReference>
<dbReference type="SUPFAM" id="SSF54593">
    <property type="entry name" value="Glyoxalase/Bleomycin resistance protein/Dihydroxybiphenyl dioxygenase"/>
    <property type="match status" value="1"/>
</dbReference>
<dbReference type="EMBL" id="JAMLDY010000011">
    <property type="protein sequence ID" value="MCP3735275.1"/>
    <property type="molecule type" value="Genomic_DNA"/>
</dbReference>